<feature type="domain" description="DUF1468" evidence="2">
    <location>
        <begin position="16"/>
        <end position="164"/>
    </location>
</feature>
<keyword evidence="1" id="KW-0472">Membrane</keyword>
<reference evidence="3" key="1">
    <citation type="submission" date="2021-11" db="EMBL/GenBank/DDBJ databases">
        <title>Vibrio ZSDE26 sp. nov. and Vibrio ZSDZ34 sp. nov., isolated from coastal seawater in Qingdao.</title>
        <authorList>
            <person name="Zhang P."/>
        </authorList>
    </citation>
    <scope>NUCLEOTIDE SEQUENCE</scope>
    <source>
        <strain evidence="3">ZSDZ34</strain>
    </source>
</reference>
<feature type="transmembrane region" description="Helical" evidence="1">
    <location>
        <begin position="92"/>
        <end position="111"/>
    </location>
</feature>
<dbReference type="RefSeq" id="WP_244357816.1">
    <property type="nucleotide sequence ID" value="NZ_JAJNNZ010000009.1"/>
</dbReference>
<keyword evidence="1" id="KW-0812">Transmembrane</keyword>
<gene>
    <name evidence="3" type="ORF">LNL84_12410</name>
</gene>
<comment type="caution">
    <text evidence="3">The sequence shown here is derived from an EMBL/GenBank/DDBJ whole genome shotgun (WGS) entry which is preliminary data.</text>
</comment>
<dbReference type="Proteomes" id="UP001139488">
    <property type="component" value="Unassembled WGS sequence"/>
</dbReference>
<proteinExistence type="predicted"/>
<dbReference type="EMBL" id="JAJNNZ010000009">
    <property type="protein sequence ID" value="MCJ2377634.1"/>
    <property type="molecule type" value="Genomic_DNA"/>
</dbReference>
<accession>A0A9X2AW76</accession>
<protein>
    <submittedName>
        <fullName evidence="3">Tripartite tricarboxylate transporter TctB family protein</fullName>
    </submittedName>
</protein>
<dbReference type="InterPro" id="IPR009936">
    <property type="entry name" value="DUF1468"/>
</dbReference>
<dbReference type="AlphaFoldDB" id="A0A9X2AW76"/>
<keyword evidence="4" id="KW-1185">Reference proteome</keyword>
<organism evidence="3 4">
    <name type="scientific">Vibrio gelatinilyticus</name>
    <dbReference type="NCBI Taxonomy" id="2893468"/>
    <lineage>
        <taxon>Bacteria</taxon>
        <taxon>Pseudomonadati</taxon>
        <taxon>Pseudomonadota</taxon>
        <taxon>Gammaproteobacteria</taxon>
        <taxon>Vibrionales</taxon>
        <taxon>Vibrionaceae</taxon>
        <taxon>Vibrio</taxon>
    </lineage>
</organism>
<evidence type="ECO:0000313" key="3">
    <source>
        <dbReference type="EMBL" id="MCJ2377634.1"/>
    </source>
</evidence>
<name>A0A9X2AW76_9VIBR</name>
<evidence type="ECO:0000259" key="2">
    <source>
        <dbReference type="Pfam" id="PF07331"/>
    </source>
</evidence>
<feature type="transmembrane region" description="Helical" evidence="1">
    <location>
        <begin position="12"/>
        <end position="30"/>
    </location>
</feature>
<evidence type="ECO:0000313" key="4">
    <source>
        <dbReference type="Proteomes" id="UP001139488"/>
    </source>
</evidence>
<sequence>MMKSALRPNSTWLIYSLFAFVIAAILYSVNTSLEEQGAVGGDALMDASMFPMQVITIMGLLLVADVVRLLISKPNNESDVNKASETEAPIRKIDITRIGIFVAATLGYQLMLDPVGYLLLTPFYLMIVFRAFNAANLVWSTIGALVVSSTLYFLFENVLNVILPIGLLRFIS</sequence>
<keyword evidence="1" id="KW-1133">Transmembrane helix</keyword>
<feature type="transmembrane region" description="Helical" evidence="1">
    <location>
        <begin position="50"/>
        <end position="71"/>
    </location>
</feature>
<evidence type="ECO:0000256" key="1">
    <source>
        <dbReference type="SAM" id="Phobius"/>
    </source>
</evidence>
<dbReference type="Pfam" id="PF07331">
    <property type="entry name" value="TctB"/>
    <property type="match status" value="1"/>
</dbReference>